<protein>
    <recommendedName>
        <fullName evidence="1">Sulfatase-modifying factor enzyme-like domain-containing protein</fullName>
    </recommendedName>
</protein>
<evidence type="ECO:0000259" key="1">
    <source>
        <dbReference type="Pfam" id="PF03781"/>
    </source>
</evidence>
<keyword evidence="3" id="KW-1185">Reference proteome</keyword>
<organism evidence="2 3">
    <name type="scientific">Halopseudomonas salina</name>
    <dbReference type="NCBI Taxonomy" id="1323744"/>
    <lineage>
        <taxon>Bacteria</taxon>
        <taxon>Pseudomonadati</taxon>
        <taxon>Pseudomonadota</taxon>
        <taxon>Gammaproteobacteria</taxon>
        <taxon>Pseudomonadales</taxon>
        <taxon>Pseudomonadaceae</taxon>
        <taxon>Halopseudomonas</taxon>
    </lineage>
</organism>
<name>A0ABQ1PW98_9GAMM</name>
<feature type="domain" description="Sulfatase-modifying factor enzyme-like" evidence="1">
    <location>
        <begin position="47"/>
        <end position="298"/>
    </location>
</feature>
<dbReference type="PANTHER" id="PTHR23150">
    <property type="entry name" value="SULFATASE MODIFYING FACTOR 1, 2"/>
    <property type="match status" value="1"/>
</dbReference>
<evidence type="ECO:0000313" key="3">
    <source>
        <dbReference type="Proteomes" id="UP000638188"/>
    </source>
</evidence>
<reference evidence="3" key="1">
    <citation type="journal article" date="2019" name="Int. J. Syst. Evol. Microbiol.">
        <title>The Global Catalogue of Microorganisms (GCM) 10K type strain sequencing project: providing services to taxonomists for standard genome sequencing and annotation.</title>
        <authorList>
            <consortium name="The Broad Institute Genomics Platform"/>
            <consortium name="The Broad Institute Genome Sequencing Center for Infectious Disease"/>
            <person name="Wu L."/>
            <person name="Ma J."/>
        </authorList>
    </citation>
    <scope>NUCLEOTIDE SEQUENCE [LARGE SCALE GENOMIC DNA]</scope>
    <source>
        <strain evidence="3">CGMCC 1.12482</strain>
    </source>
</reference>
<dbReference type="InterPro" id="IPR042095">
    <property type="entry name" value="SUMF_sf"/>
</dbReference>
<dbReference type="Gene3D" id="3.90.1580.10">
    <property type="entry name" value="paralog of FGE (formylglycine-generating enzyme)"/>
    <property type="match status" value="1"/>
</dbReference>
<accession>A0ABQ1PW98</accession>
<evidence type="ECO:0000313" key="2">
    <source>
        <dbReference type="EMBL" id="GGD04605.1"/>
    </source>
</evidence>
<dbReference type="EMBL" id="BMFF01000005">
    <property type="protein sequence ID" value="GGD04605.1"/>
    <property type="molecule type" value="Genomic_DNA"/>
</dbReference>
<proteinExistence type="predicted"/>
<dbReference type="SUPFAM" id="SSF56436">
    <property type="entry name" value="C-type lectin-like"/>
    <property type="match status" value="1"/>
</dbReference>
<dbReference type="InterPro" id="IPR016187">
    <property type="entry name" value="CTDL_fold"/>
</dbReference>
<gene>
    <name evidence="2" type="ORF">GCM10007418_24580</name>
</gene>
<dbReference type="Proteomes" id="UP000638188">
    <property type="component" value="Unassembled WGS sequence"/>
</dbReference>
<dbReference type="Pfam" id="PF03781">
    <property type="entry name" value="FGE-sulfatase"/>
    <property type="match status" value="1"/>
</dbReference>
<dbReference type="PANTHER" id="PTHR23150:SF19">
    <property type="entry name" value="FORMYLGLYCINE-GENERATING ENZYME"/>
    <property type="match status" value="1"/>
</dbReference>
<comment type="caution">
    <text evidence="2">The sequence shown here is derived from an EMBL/GenBank/DDBJ whole genome shotgun (WGS) entry which is preliminary data.</text>
</comment>
<sequence>MRNLSLVTILISCSTLLNGCQNSQPPNATYDLPKLVTLLTERTRDNLAFIEGGTFIMGDFGAVGEDGVWRPYFPPTIEEDQPHKVTLSSYSLSKYKTTWHDFDTYLLANDLPLIERGLSKTWERNPFEQDPASRLFVEKPARVTWQDAKNYCQWLGSLTDLPLDLPTSAQWEFVGRNRGSKNWIYSTHDGQPLSAHPELSERVHDTGEYVPVGSRLPPNPLGIYDMADNGMEWVNDWFSETWYRENPEITDPKGPDEGAERIVRNMDFSFSRIGMPESLPSALNEEWDSISEYTFRCALQSPIPLTDSDQ</sequence>
<dbReference type="RefSeq" id="WP_150278183.1">
    <property type="nucleotide sequence ID" value="NZ_BMFF01000005.1"/>
</dbReference>
<dbReference type="InterPro" id="IPR005532">
    <property type="entry name" value="SUMF_dom"/>
</dbReference>
<dbReference type="InterPro" id="IPR051043">
    <property type="entry name" value="Sulfatase_Mod_Factor_Kinase"/>
</dbReference>